<gene>
    <name evidence="1" type="ORF">RS130_07015</name>
</gene>
<dbReference type="PANTHER" id="PTHR42815">
    <property type="entry name" value="FAD-BINDING, PUTATIVE (AFU_ORTHOLOGUE AFUA_6G07600)-RELATED"/>
    <property type="match status" value="1"/>
</dbReference>
<sequence>MDNDWQTSWHEGELSIQNKAGTAERMAEIGPKFIRKFMPQQHRDFFLGLSMIYIGYHDYNESVNASILFGAPGFIQSPNETELLINAQYSLGDFVIEQLTVGDRIGLLGIEFATKRRNRVNALIIEVNQKTIRLKVLQSFGNCPKYIQTKTFTRNRHYGEFTSTTSKQLQQADKHFILNADTFFIASYFSDSQQHSNRGADISHRGGLAGFVSISETNELWVDDYLGNGFFNTLGNLTINPIASLLFCDWRTGHVLRLTVSSEILWHTADQQDNHTDNTEKDSDNNNPQRSLCFKPLKIERFDNALAFKQIADA</sequence>
<name>A0ABU3SUK7_9ALTE</name>
<dbReference type="PANTHER" id="PTHR42815:SF2">
    <property type="entry name" value="FAD-BINDING, PUTATIVE (AFU_ORTHOLOGUE AFUA_6G07600)-RELATED"/>
    <property type="match status" value="1"/>
</dbReference>
<proteinExistence type="predicted"/>
<dbReference type="InterPro" id="IPR012349">
    <property type="entry name" value="Split_barrel_FMN-bd"/>
</dbReference>
<evidence type="ECO:0000313" key="1">
    <source>
        <dbReference type="EMBL" id="MDU0353706.1"/>
    </source>
</evidence>
<evidence type="ECO:0000313" key="2">
    <source>
        <dbReference type="Proteomes" id="UP001247805"/>
    </source>
</evidence>
<accession>A0ABU3SUK7</accession>
<dbReference type="Gene3D" id="2.30.110.10">
    <property type="entry name" value="Electron Transport, Fmn-binding Protein, Chain A"/>
    <property type="match status" value="1"/>
</dbReference>
<protein>
    <submittedName>
        <fullName evidence="1">Pyridoxamine 5'-phosphate oxidase family protein</fullName>
    </submittedName>
</protein>
<dbReference type="RefSeq" id="WP_316025357.1">
    <property type="nucleotide sequence ID" value="NZ_JAWDIO010000002.1"/>
</dbReference>
<dbReference type="EMBL" id="JAWDIO010000002">
    <property type="protein sequence ID" value="MDU0353706.1"/>
    <property type="molecule type" value="Genomic_DNA"/>
</dbReference>
<organism evidence="1 2">
    <name type="scientific">Paraglaciecola aquimarina</name>
    <dbReference type="NCBI Taxonomy" id="1235557"/>
    <lineage>
        <taxon>Bacteria</taxon>
        <taxon>Pseudomonadati</taxon>
        <taxon>Pseudomonadota</taxon>
        <taxon>Gammaproteobacteria</taxon>
        <taxon>Alteromonadales</taxon>
        <taxon>Alteromonadaceae</taxon>
        <taxon>Paraglaciecola</taxon>
    </lineage>
</organism>
<comment type="caution">
    <text evidence="1">The sequence shown here is derived from an EMBL/GenBank/DDBJ whole genome shotgun (WGS) entry which is preliminary data.</text>
</comment>
<reference evidence="1 2" key="1">
    <citation type="submission" date="2023-10" db="EMBL/GenBank/DDBJ databases">
        <title>Glaciecola aquimarina strain GGW-M5 nov., isolated from a coastal seawater.</title>
        <authorList>
            <person name="Bayburt H."/>
            <person name="Kim J.M."/>
            <person name="Choi B.J."/>
            <person name="Jeon C.O."/>
        </authorList>
    </citation>
    <scope>NUCLEOTIDE SEQUENCE [LARGE SCALE GENOMIC DNA]</scope>
    <source>
        <strain evidence="1 2">KCTC 32108</strain>
    </source>
</reference>
<keyword evidence="2" id="KW-1185">Reference proteome</keyword>
<dbReference type="Proteomes" id="UP001247805">
    <property type="component" value="Unassembled WGS sequence"/>
</dbReference>